<dbReference type="GO" id="GO:0008360">
    <property type="term" value="P:regulation of cell shape"/>
    <property type="evidence" value="ECO:0007669"/>
    <property type="project" value="UniProtKB-KW"/>
</dbReference>
<evidence type="ECO:0000256" key="6">
    <source>
        <dbReference type="ARBA" id="ARBA00022989"/>
    </source>
</evidence>
<keyword evidence="7 8" id="KW-0472">Membrane</keyword>
<keyword evidence="5" id="KW-0133">Cell shape</keyword>
<proteinExistence type="inferred from homology"/>
<dbReference type="Gene3D" id="1.10.1760.20">
    <property type="match status" value="1"/>
</dbReference>
<dbReference type="RefSeq" id="WP_092471830.1">
    <property type="nucleotide sequence ID" value="NZ_FOOX01000009.1"/>
</dbReference>
<dbReference type="Proteomes" id="UP000199337">
    <property type="component" value="Unassembled WGS sequence"/>
</dbReference>
<keyword evidence="6 8" id="KW-1133">Transmembrane helix</keyword>
<evidence type="ECO:0000256" key="8">
    <source>
        <dbReference type="SAM" id="Phobius"/>
    </source>
</evidence>
<dbReference type="PIRSF" id="PIRSF037497">
    <property type="entry name" value="MreD_Clostridium/Treponema_prd"/>
    <property type="match status" value="1"/>
</dbReference>
<feature type="transmembrane region" description="Helical" evidence="8">
    <location>
        <begin position="96"/>
        <end position="117"/>
    </location>
</feature>
<protein>
    <submittedName>
        <fullName evidence="9">Rod shape-determining protein MreD</fullName>
    </submittedName>
</protein>
<evidence type="ECO:0000256" key="7">
    <source>
        <dbReference type="ARBA" id="ARBA00023136"/>
    </source>
</evidence>
<accession>A0A1I2UH75</accession>
<dbReference type="Pfam" id="PF04093">
    <property type="entry name" value="MreD"/>
    <property type="match status" value="1"/>
</dbReference>
<keyword evidence="3" id="KW-1003">Cell membrane</keyword>
<comment type="similarity">
    <text evidence="2">Belongs to the MreD family.</text>
</comment>
<gene>
    <name evidence="9" type="ORF">SAMN05660649_02623</name>
</gene>
<dbReference type="AlphaFoldDB" id="A0A1I2UH75"/>
<evidence type="ECO:0000313" key="9">
    <source>
        <dbReference type="EMBL" id="SFG76485.1"/>
    </source>
</evidence>
<dbReference type="InterPro" id="IPR007227">
    <property type="entry name" value="Cell_shape_determining_MreD"/>
</dbReference>
<evidence type="ECO:0000256" key="2">
    <source>
        <dbReference type="ARBA" id="ARBA00007776"/>
    </source>
</evidence>
<dbReference type="EMBL" id="FOOX01000009">
    <property type="protein sequence ID" value="SFG76485.1"/>
    <property type="molecule type" value="Genomic_DNA"/>
</dbReference>
<dbReference type="GO" id="GO:0005886">
    <property type="term" value="C:plasma membrane"/>
    <property type="evidence" value="ECO:0007669"/>
    <property type="project" value="UniProtKB-SubCell"/>
</dbReference>
<organism evidence="9 10">
    <name type="scientific">Desulfotruncus arcticus DSM 17038</name>
    <dbReference type="NCBI Taxonomy" id="1121424"/>
    <lineage>
        <taxon>Bacteria</taxon>
        <taxon>Bacillati</taxon>
        <taxon>Bacillota</taxon>
        <taxon>Clostridia</taxon>
        <taxon>Eubacteriales</taxon>
        <taxon>Desulfallaceae</taxon>
        <taxon>Desulfotruncus</taxon>
    </lineage>
</organism>
<dbReference type="STRING" id="341036.SAMN05660649_02623"/>
<keyword evidence="4 8" id="KW-0812">Transmembrane</keyword>
<evidence type="ECO:0000256" key="3">
    <source>
        <dbReference type="ARBA" id="ARBA00022475"/>
    </source>
</evidence>
<comment type="subcellular location">
    <subcellularLocation>
        <location evidence="1">Cell membrane</location>
        <topology evidence="1">Multi-pass membrane protein</topology>
    </subcellularLocation>
</comment>
<dbReference type="NCBIfam" id="TIGR03426">
    <property type="entry name" value="shape_MreD"/>
    <property type="match status" value="1"/>
</dbReference>
<feature type="transmembrane region" description="Helical" evidence="8">
    <location>
        <begin position="51"/>
        <end position="75"/>
    </location>
</feature>
<dbReference type="OrthoDB" id="9796616at2"/>
<evidence type="ECO:0000256" key="5">
    <source>
        <dbReference type="ARBA" id="ARBA00022960"/>
    </source>
</evidence>
<evidence type="ECO:0000256" key="4">
    <source>
        <dbReference type="ARBA" id="ARBA00022692"/>
    </source>
</evidence>
<name>A0A1I2UH75_9FIRM</name>
<feature type="transmembrane region" description="Helical" evidence="8">
    <location>
        <begin position="129"/>
        <end position="153"/>
    </location>
</feature>
<keyword evidence="10" id="KW-1185">Reference proteome</keyword>
<evidence type="ECO:0000256" key="1">
    <source>
        <dbReference type="ARBA" id="ARBA00004651"/>
    </source>
</evidence>
<sequence>MRSLIFLLLVLGALIIQSTALNFISIFGVIPDLVLVLAILNGFLRGTKEGAFLGFVAGILQDLVGGGYFGVNAITKMAAGYLAGLGEGRLYRENRLIAAGLTWFCTFLSELVYYLLLYMVNVHVSVVPAIFQIILPVSLYNAVAVLIIYGLYYRSDRSGMLSKGE</sequence>
<dbReference type="InterPro" id="IPR017225">
    <property type="entry name" value="Cell_shape_determin_MreD_prd"/>
</dbReference>
<reference evidence="10" key="1">
    <citation type="submission" date="2016-10" db="EMBL/GenBank/DDBJ databases">
        <authorList>
            <person name="Varghese N."/>
            <person name="Submissions S."/>
        </authorList>
    </citation>
    <scope>NUCLEOTIDE SEQUENCE [LARGE SCALE GENOMIC DNA]</scope>
    <source>
        <strain evidence="10">DSM 17038</strain>
    </source>
</reference>
<evidence type="ECO:0000313" key="10">
    <source>
        <dbReference type="Proteomes" id="UP000199337"/>
    </source>
</evidence>